<dbReference type="CDD" id="cd00320">
    <property type="entry name" value="cpn10"/>
    <property type="match status" value="1"/>
</dbReference>
<dbReference type="PANTHER" id="PTHR10772:SF63">
    <property type="entry name" value="20 KDA CHAPERONIN, CHLOROPLASTIC"/>
    <property type="match status" value="1"/>
</dbReference>
<dbReference type="STRING" id="1802479.A2Y68_02000"/>
<dbReference type="GO" id="GO:0051082">
    <property type="term" value="F:unfolded protein binding"/>
    <property type="evidence" value="ECO:0007669"/>
    <property type="project" value="TreeGrafter"/>
</dbReference>
<dbReference type="PRINTS" id="PR00297">
    <property type="entry name" value="CHAPERONIN10"/>
</dbReference>
<dbReference type="GO" id="GO:0005524">
    <property type="term" value="F:ATP binding"/>
    <property type="evidence" value="ECO:0007669"/>
    <property type="project" value="InterPro"/>
</dbReference>
<evidence type="ECO:0000256" key="3">
    <source>
        <dbReference type="HAMAP-Rule" id="MF_00580"/>
    </source>
</evidence>
<comment type="subcellular location">
    <subcellularLocation>
        <location evidence="3">Cytoplasm</location>
    </subcellularLocation>
</comment>
<comment type="caution">
    <text evidence="5">The sequence shown here is derived from an EMBL/GenBank/DDBJ whole genome shotgun (WGS) entry which is preliminary data.</text>
</comment>
<dbReference type="Proteomes" id="UP000176778">
    <property type="component" value="Unassembled WGS sequence"/>
</dbReference>
<dbReference type="GO" id="GO:0005737">
    <property type="term" value="C:cytoplasm"/>
    <property type="evidence" value="ECO:0007669"/>
    <property type="project" value="UniProtKB-SubCell"/>
</dbReference>
<comment type="subunit">
    <text evidence="3">Heptamer of 7 subunits arranged in a ring. Interacts with the chaperonin GroEL.</text>
</comment>
<keyword evidence="3" id="KW-0963">Cytoplasm</keyword>
<dbReference type="Gene3D" id="2.30.33.40">
    <property type="entry name" value="GroES chaperonin"/>
    <property type="match status" value="1"/>
</dbReference>
<protein>
    <recommendedName>
        <fullName evidence="3">Co-chaperonin GroES</fullName>
    </recommendedName>
    <alternativeName>
        <fullName evidence="3">10 kDa chaperonin</fullName>
    </alternativeName>
    <alternativeName>
        <fullName evidence="3">Chaperonin-10</fullName>
        <shortName evidence="3">Cpn10</shortName>
    </alternativeName>
</protein>
<accession>A0A1F7X5X6</accession>
<dbReference type="GO" id="GO:0051087">
    <property type="term" value="F:protein-folding chaperone binding"/>
    <property type="evidence" value="ECO:0007669"/>
    <property type="project" value="TreeGrafter"/>
</dbReference>
<comment type="function">
    <text evidence="3 4">Together with the chaperonin GroEL, plays an essential role in assisting protein folding. The GroEL-GroES system forms a nano-cage that allows encapsulation of the non-native substrate proteins and provides a physical environment optimized to promote and accelerate protein folding. GroES binds to the apical surface of the GroEL ring, thereby capping the opening of the GroEL channel.</text>
</comment>
<dbReference type="Pfam" id="PF00166">
    <property type="entry name" value="Cpn10"/>
    <property type="match status" value="1"/>
</dbReference>
<evidence type="ECO:0000256" key="2">
    <source>
        <dbReference type="ARBA" id="ARBA00023186"/>
    </source>
</evidence>
<reference evidence="5 6" key="1">
    <citation type="journal article" date="2016" name="Nat. Commun.">
        <title>Thousands of microbial genomes shed light on interconnected biogeochemical processes in an aquifer system.</title>
        <authorList>
            <person name="Anantharaman K."/>
            <person name="Brown C.T."/>
            <person name="Hug L.A."/>
            <person name="Sharon I."/>
            <person name="Castelle C.J."/>
            <person name="Probst A.J."/>
            <person name="Thomas B.C."/>
            <person name="Singh A."/>
            <person name="Wilkins M.J."/>
            <person name="Karaoz U."/>
            <person name="Brodie E.L."/>
            <person name="Williams K.H."/>
            <person name="Hubbard S.S."/>
            <person name="Banfield J.F."/>
        </authorList>
    </citation>
    <scope>NUCLEOTIDE SEQUENCE [LARGE SCALE GENOMIC DNA]</scope>
</reference>
<evidence type="ECO:0000313" key="5">
    <source>
        <dbReference type="EMBL" id="OGM10381.1"/>
    </source>
</evidence>
<gene>
    <name evidence="3" type="primary">groES</name>
    <name evidence="3" type="synonym">groS</name>
    <name evidence="5" type="ORF">A2Y68_02000</name>
</gene>
<dbReference type="EMBL" id="MGFR01000001">
    <property type="protein sequence ID" value="OGM10381.1"/>
    <property type="molecule type" value="Genomic_DNA"/>
</dbReference>
<dbReference type="InterPro" id="IPR020818">
    <property type="entry name" value="Chaperonin_GroES"/>
</dbReference>
<dbReference type="GO" id="GO:0046872">
    <property type="term" value="F:metal ion binding"/>
    <property type="evidence" value="ECO:0007669"/>
    <property type="project" value="TreeGrafter"/>
</dbReference>
<keyword evidence="2 3" id="KW-0143">Chaperone</keyword>
<name>A0A1F7X5X6_9BACT</name>
<comment type="similarity">
    <text evidence="1 3 4">Belongs to the GroES chaperonin family.</text>
</comment>
<evidence type="ECO:0000256" key="4">
    <source>
        <dbReference type="RuleBase" id="RU000535"/>
    </source>
</evidence>
<evidence type="ECO:0000256" key="1">
    <source>
        <dbReference type="ARBA" id="ARBA00006975"/>
    </source>
</evidence>
<dbReference type="GO" id="GO:0044183">
    <property type="term" value="F:protein folding chaperone"/>
    <property type="evidence" value="ECO:0007669"/>
    <property type="project" value="InterPro"/>
</dbReference>
<dbReference type="HAMAP" id="MF_00580">
    <property type="entry name" value="CH10"/>
    <property type="match status" value="1"/>
</dbReference>
<dbReference type="SUPFAM" id="SSF50129">
    <property type="entry name" value="GroES-like"/>
    <property type="match status" value="1"/>
</dbReference>
<dbReference type="InterPro" id="IPR037124">
    <property type="entry name" value="Chaperonin_GroES_sf"/>
</dbReference>
<dbReference type="AlphaFoldDB" id="A0A1F7X5X6"/>
<sequence length="104" mass="11340">MVKKATKKSFNIHPTAGYLLIEPLEATNKTSSGIYIPDSTSEKPVKGIVLAVGEAEITENGSKRLAPAKVGDTVIYKKWGGNEVKIDGKEYLFAKFEDILALEK</sequence>
<dbReference type="InterPro" id="IPR011032">
    <property type="entry name" value="GroES-like_sf"/>
</dbReference>
<dbReference type="PANTHER" id="PTHR10772">
    <property type="entry name" value="10 KDA HEAT SHOCK PROTEIN"/>
    <property type="match status" value="1"/>
</dbReference>
<organism evidence="5 6">
    <name type="scientific">Candidatus Woesebacteria bacterium RBG_13_46_13</name>
    <dbReference type="NCBI Taxonomy" id="1802479"/>
    <lineage>
        <taxon>Bacteria</taxon>
        <taxon>Candidatus Woeseibacteriota</taxon>
    </lineage>
</organism>
<dbReference type="SMART" id="SM00883">
    <property type="entry name" value="Cpn10"/>
    <property type="match status" value="1"/>
</dbReference>
<evidence type="ECO:0000313" key="6">
    <source>
        <dbReference type="Proteomes" id="UP000176778"/>
    </source>
</evidence>
<proteinExistence type="inferred from homology"/>
<dbReference type="FunFam" id="2.30.33.40:FF:000001">
    <property type="entry name" value="10 kDa chaperonin"/>
    <property type="match status" value="1"/>
</dbReference>